<evidence type="ECO:0000256" key="2">
    <source>
        <dbReference type="ARBA" id="ARBA00007531"/>
    </source>
</evidence>
<keyword evidence="3" id="KW-1003">Cell membrane</keyword>
<evidence type="ECO:0000256" key="4">
    <source>
        <dbReference type="ARBA" id="ARBA00022692"/>
    </source>
</evidence>
<keyword evidence="5 7" id="KW-1133">Transmembrane helix</keyword>
<evidence type="ECO:0000256" key="3">
    <source>
        <dbReference type="ARBA" id="ARBA00022475"/>
    </source>
</evidence>
<proteinExistence type="inferred from homology"/>
<dbReference type="Gene3D" id="2.60.40.2880">
    <property type="entry name" value="MmpS1-5, C-terminal soluble domain"/>
    <property type="match status" value="1"/>
</dbReference>
<evidence type="ECO:0000256" key="1">
    <source>
        <dbReference type="ARBA" id="ARBA00004236"/>
    </source>
</evidence>
<sequence>MTAPYPPSAHQELAPSQPKNGLGTAGFVTGLIGLVFSPIPVIGLVAWPLVIVGLVLSILGVSRAAKGRATNKGLSITGVVLSAVGLVVCVVWVLVINKAVDDVQNADNAESTLVYEVGGNAKGATVNYSTLDQGNTSSNEEQPAALPWKKELKIKGIVKGGTVSVTAGEAGGTVTCKVTIDGQVKKTATATGPFATASCEGF</sequence>
<comment type="similarity">
    <text evidence="2">Belongs to the MmpS family.</text>
</comment>
<feature type="transmembrane region" description="Helical" evidence="7">
    <location>
        <begin position="45"/>
        <end position="62"/>
    </location>
</feature>
<comment type="subcellular location">
    <subcellularLocation>
        <location evidence="1">Cell membrane</location>
    </subcellularLocation>
</comment>
<dbReference type="RefSeq" id="WP_149848567.1">
    <property type="nucleotide sequence ID" value="NZ_VUOB01000010.1"/>
</dbReference>
<reference evidence="8 9" key="1">
    <citation type="submission" date="2019-09" db="EMBL/GenBank/DDBJ databases">
        <title>Goodfellowia gen. nov., a new genus of the Pseudonocardineae related to Actinoalloteichus, containing Goodfellowia coeruleoviolacea gen. nov., comb. nov. gen. nov., comb. nov.</title>
        <authorList>
            <person name="Labeda D."/>
        </authorList>
    </citation>
    <scope>NUCLEOTIDE SEQUENCE [LARGE SCALE GENOMIC DNA]</scope>
    <source>
        <strain evidence="8 9">AN110305</strain>
    </source>
</reference>
<reference evidence="8 9" key="2">
    <citation type="submission" date="2019-09" db="EMBL/GenBank/DDBJ databases">
        <authorList>
            <person name="Jin C."/>
        </authorList>
    </citation>
    <scope>NUCLEOTIDE SEQUENCE [LARGE SCALE GENOMIC DNA]</scope>
    <source>
        <strain evidence="8 9">AN110305</strain>
    </source>
</reference>
<evidence type="ECO:0000256" key="5">
    <source>
        <dbReference type="ARBA" id="ARBA00022989"/>
    </source>
</evidence>
<evidence type="ECO:0000313" key="9">
    <source>
        <dbReference type="Proteomes" id="UP000323454"/>
    </source>
</evidence>
<keyword evidence="4 7" id="KW-0812">Transmembrane</keyword>
<gene>
    <name evidence="8" type="ORF">F0L68_06685</name>
</gene>
<dbReference type="Pfam" id="PF05423">
    <property type="entry name" value="Mycobact_memb"/>
    <property type="match status" value="1"/>
</dbReference>
<dbReference type="InterPro" id="IPR038468">
    <property type="entry name" value="MmpS_C"/>
</dbReference>
<comment type="caution">
    <text evidence="8">The sequence shown here is derived from an EMBL/GenBank/DDBJ whole genome shotgun (WGS) entry which is preliminary data.</text>
</comment>
<protein>
    <submittedName>
        <fullName evidence="8">DUF4190 domain-containing protein</fullName>
    </submittedName>
</protein>
<dbReference type="Proteomes" id="UP000323454">
    <property type="component" value="Unassembled WGS sequence"/>
</dbReference>
<dbReference type="InterPro" id="IPR008693">
    <property type="entry name" value="MmpS"/>
</dbReference>
<dbReference type="GO" id="GO:0005886">
    <property type="term" value="C:plasma membrane"/>
    <property type="evidence" value="ECO:0007669"/>
    <property type="project" value="UniProtKB-SubCell"/>
</dbReference>
<keyword evidence="6 7" id="KW-0472">Membrane</keyword>
<evidence type="ECO:0000256" key="6">
    <source>
        <dbReference type="ARBA" id="ARBA00023136"/>
    </source>
</evidence>
<accession>A0A5B2XLM7</accession>
<keyword evidence="9" id="KW-1185">Reference proteome</keyword>
<dbReference type="OrthoDB" id="3556183at2"/>
<dbReference type="EMBL" id="VUOB01000010">
    <property type="protein sequence ID" value="KAA2264768.1"/>
    <property type="molecule type" value="Genomic_DNA"/>
</dbReference>
<feature type="transmembrane region" description="Helical" evidence="7">
    <location>
        <begin position="74"/>
        <end position="95"/>
    </location>
</feature>
<evidence type="ECO:0000313" key="8">
    <source>
        <dbReference type="EMBL" id="KAA2264768.1"/>
    </source>
</evidence>
<organism evidence="8 9">
    <name type="scientific">Solihabitans fulvus</name>
    <dbReference type="NCBI Taxonomy" id="1892852"/>
    <lineage>
        <taxon>Bacteria</taxon>
        <taxon>Bacillati</taxon>
        <taxon>Actinomycetota</taxon>
        <taxon>Actinomycetes</taxon>
        <taxon>Pseudonocardiales</taxon>
        <taxon>Pseudonocardiaceae</taxon>
        <taxon>Solihabitans</taxon>
    </lineage>
</organism>
<name>A0A5B2XLM7_9PSEU</name>
<evidence type="ECO:0000256" key="7">
    <source>
        <dbReference type="SAM" id="Phobius"/>
    </source>
</evidence>
<dbReference type="AlphaFoldDB" id="A0A5B2XLM7"/>